<keyword evidence="3" id="KW-1185">Reference proteome</keyword>
<gene>
    <name evidence="2" type="ORF">GPICK_02590</name>
</gene>
<evidence type="ECO:0000256" key="1">
    <source>
        <dbReference type="SAM" id="MobiDB-lite"/>
    </source>
</evidence>
<dbReference type="RefSeq" id="WP_039740258.1">
    <property type="nucleotide sequence ID" value="NZ_CP009788.1"/>
</dbReference>
<evidence type="ECO:0000313" key="3">
    <source>
        <dbReference type="Proteomes" id="UP000057609"/>
    </source>
</evidence>
<evidence type="ECO:0000313" key="2">
    <source>
        <dbReference type="EMBL" id="AJE02410.1"/>
    </source>
</evidence>
<dbReference type="SUPFAM" id="SSF160214">
    <property type="entry name" value="FlaG-like"/>
    <property type="match status" value="1"/>
</dbReference>
<feature type="compositionally biased region" description="Low complexity" evidence="1">
    <location>
        <begin position="1"/>
        <end position="21"/>
    </location>
</feature>
<dbReference type="Gene3D" id="3.30.160.170">
    <property type="entry name" value="FlaG-like"/>
    <property type="match status" value="1"/>
</dbReference>
<proteinExistence type="predicted"/>
<dbReference type="PANTHER" id="PTHR37166:SF1">
    <property type="entry name" value="PROTEIN FLAG"/>
    <property type="match status" value="1"/>
</dbReference>
<dbReference type="InterPro" id="IPR035924">
    <property type="entry name" value="FlaG-like_sf"/>
</dbReference>
<dbReference type="KEGG" id="gpi:GPICK_02590"/>
<dbReference type="Proteomes" id="UP000057609">
    <property type="component" value="Chromosome"/>
</dbReference>
<sequence>MSVQPSSGTGSVTSVVVNPTPAKLATPEEQRPTAFVELPEVAVKQPTPAEEEKALKKAAEKINEFIESMATDLQFSFDKDADRMVVKVLSRKDGEVIRQIPSREALEIAKALDTLTGLIIRKKA</sequence>
<dbReference type="AlphaFoldDB" id="A0A0B5BCY2"/>
<protein>
    <recommendedName>
        <fullName evidence="4">Flagellar protein FlaG</fullName>
    </recommendedName>
</protein>
<feature type="region of interest" description="Disordered" evidence="1">
    <location>
        <begin position="1"/>
        <end position="31"/>
    </location>
</feature>
<dbReference type="Pfam" id="PF03646">
    <property type="entry name" value="FlaG"/>
    <property type="match status" value="1"/>
</dbReference>
<name>A0A0B5BCY2_9BACT</name>
<accession>A0A0B5BCY2</accession>
<organism evidence="2 3">
    <name type="scientific">Geobacter pickeringii</name>
    <dbReference type="NCBI Taxonomy" id="345632"/>
    <lineage>
        <taxon>Bacteria</taxon>
        <taxon>Pseudomonadati</taxon>
        <taxon>Thermodesulfobacteriota</taxon>
        <taxon>Desulfuromonadia</taxon>
        <taxon>Geobacterales</taxon>
        <taxon>Geobacteraceae</taxon>
        <taxon>Geobacter</taxon>
    </lineage>
</organism>
<dbReference type="InterPro" id="IPR005186">
    <property type="entry name" value="FlaG"/>
</dbReference>
<dbReference type="EMBL" id="CP009788">
    <property type="protein sequence ID" value="AJE02410.1"/>
    <property type="molecule type" value="Genomic_DNA"/>
</dbReference>
<evidence type="ECO:0008006" key="4">
    <source>
        <dbReference type="Google" id="ProtNLM"/>
    </source>
</evidence>
<dbReference type="OrthoDB" id="8565152at2"/>
<dbReference type="HOGENOM" id="CLU_120910_4_4_7"/>
<reference evidence="2 3" key="1">
    <citation type="journal article" date="2015" name="Genome Announc.">
        <title>Complete Genome of Geobacter pickeringii G13T, a Metal-Reducing Isolate from Sedimentary Kaolin Deposits.</title>
        <authorList>
            <person name="Badalamenti J.P."/>
            <person name="Bond D.R."/>
        </authorList>
    </citation>
    <scope>NUCLEOTIDE SEQUENCE [LARGE SCALE GENOMIC DNA]</scope>
    <source>
        <strain evidence="2 3">G13</strain>
    </source>
</reference>
<dbReference type="STRING" id="345632.GPICK_02590"/>
<dbReference type="PANTHER" id="PTHR37166">
    <property type="entry name" value="PROTEIN FLAG"/>
    <property type="match status" value="1"/>
</dbReference>